<organism evidence="9 10">
    <name type="scientific">Coemansia asiatica</name>
    <dbReference type="NCBI Taxonomy" id="1052880"/>
    <lineage>
        <taxon>Eukaryota</taxon>
        <taxon>Fungi</taxon>
        <taxon>Fungi incertae sedis</taxon>
        <taxon>Zoopagomycota</taxon>
        <taxon>Kickxellomycotina</taxon>
        <taxon>Kickxellomycetes</taxon>
        <taxon>Kickxellales</taxon>
        <taxon>Kickxellaceae</taxon>
        <taxon>Coemansia</taxon>
    </lineage>
</organism>
<dbReference type="PROSITE" id="PS50102">
    <property type="entry name" value="RRM"/>
    <property type="match status" value="2"/>
</dbReference>
<keyword evidence="4" id="KW-0508">mRNA splicing</keyword>
<evidence type="ECO:0000256" key="5">
    <source>
        <dbReference type="ARBA" id="ARBA00023242"/>
    </source>
</evidence>
<accession>A0A9W7XJV9</accession>
<evidence type="ECO:0000259" key="8">
    <source>
        <dbReference type="PROSITE" id="PS50102"/>
    </source>
</evidence>
<dbReference type="AlphaFoldDB" id="A0A9W7XJV9"/>
<dbReference type="InterPro" id="IPR051974">
    <property type="entry name" value="PUF60_regulator"/>
</dbReference>
<feature type="compositionally biased region" description="Polar residues" evidence="7">
    <location>
        <begin position="303"/>
        <end position="315"/>
    </location>
</feature>
<protein>
    <recommendedName>
        <fullName evidence="8">RRM domain-containing protein</fullName>
    </recommendedName>
</protein>
<reference evidence="9" key="1">
    <citation type="submission" date="2022-07" db="EMBL/GenBank/DDBJ databases">
        <title>Phylogenomic reconstructions and comparative analyses of Kickxellomycotina fungi.</title>
        <authorList>
            <person name="Reynolds N.K."/>
            <person name="Stajich J.E."/>
            <person name="Barry K."/>
            <person name="Grigoriev I.V."/>
            <person name="Crous P."/>
            <person name="Smith M.E."/>
        </authorList>
    </citation>
    <scope>NUCLEOTIDE SEQUENCE</scope>
    <source>
        <strain evidence="9">NBRC 105413</strain>
    </source>
</reference>
<dbReference type="CDD" id="cd12374">
    <property type="entry name" value="RRM_UHM_SPF45_PUF60"/>
    <property type="match status" value="1"/>
</dbReference>
<dbReference type="SMART" id="SM00360">
    <property type="entry name" value="RRM"/>
    <property type="match status" value="3"/>
</dbReference>
<dbReference type="PANTHER" id="PTHR47330:SF1">
    <property type="entry name" value="POLY(U)-BINDING-SPLICING FACTOR PUF60"/>
    <property type="match status" value="1"/>
</dbReference>
<dbReference type="GO" id="GO:0071011">
    <property type="term" value="C:precatalytic spliceosome"/>
    <property type="evidence" value="ECO:0007669"/>
    <property type="project" value="TreeGrafter"/>
</dbReference>
<dbReference type="PANTHER" id="PTHR47330">
    <property type="entry name" value="POLY(U)-BINDING-SPLICING FACTOR PUF60-B-RELATED"/>
    <property type="match status" value="1"/>
</dbReference>
<dbReference type="Proteomes" id="UP001145021">
    <property type="component" value="Unassembled WGS sequence"/>
</dbReference>
<name>A0A9W7XJV9_9FUNG</name>
<keyword evidence="5" id="KW-0539">Nucleus</keyword>
<sequence length="456" mass="48567">MESAIEKASKDSTPAVSTTGCWDSVDIGGSSSSSSNRLLTALASSGLTQEQQESVERALAYIQELQQTVFKDILDAEKKRREEENKLPLGTVNPGLLAGMDARTLSVISRIYVGSINFELTDEHIHRVFSEFGPVRSVSMSKDPATGRHKGFGFVEYEVPEAAALALETMNGTMLGGRQLKIGRPNNYGTSVAQGFPPPPPERIYVANVNRAIAEDVLREIFAPFGTVVACVLAPDMATRQHRGWGFIEFAEAAAAEQAARDMDRFLLGNLVLRVRLSVVGGPLGEGMAALDSLPEPADGRPQTASGTPVQQTASAGPPQQVVEMAAIVDRSIGAAVDGDQGSNAGGSSIVLLQNVVGGRAEVDDDLAADMASEGVKCGRIAKVVVHVASDHELQQADSGLGEVSIFLQFADADSAQRAIDLFNGRWFAGRQIVAQLYDPDTYRVLTSADTMVYMP</sequence>
<feature type="region of interest" description="Disordered" evidence="7">
    <location>
        <begin position="290"/>
        <end position="318"/>
    </location>
</feature>
<keyword evidence="3 6" id="KW-0694">RNA-binding</keyword>
<dbReference type="GO" id="GO:0000380">
    <property type="term" value="P:alternative mRNA splicing, via spliceosome"/>
    <property type="evidence" value="ECO:0007669"/>
    <property type="project" value="TreeGrafter"/>
</dbReference>
<comment type="subcellular location">
    <subcellularLocation>
        <location evidence="1">Nucleus</location>
    </subcellularLocation>
</comment>
<dbReference type="SMART" id="SM00361">
    <property type="entry name" value="RRM_1"/>
    <property type="match status" value="2"/>
</dbReference>
<feature type="domain" description="RRM" evidence="8">
    <location>
        <begin position="109"/>
        <end position="187"/>
    </location>
</feature>
<comment type="caution">
    <text evidence="9">The sequence shown here is derived from an EMBL/GenBank/DDBJ whole genome shotgun (WGS) entry which is preliminary data.</text>
</comment>
<keyword evidence="10" id="KW-1185">Reference proteome</keyword>
<dbReference type="InterPro" id="IPR000504">
    <property type="entry name" value="RRM_dom"/>
</dbReference>
<evidence type="ECO:0000256" key="2">
    <source>
        <dbReference type="ARBA" id="ARBA00022664"/>
    </source>
</evidence>
<dbReference type="Pfam" id="PF00076">
    <property type="entry name" value="RRM_1"/>
    <property type="match status" value="2"/>
</dbReference>
<gene>
    <name evidence="9" type="ORF">LPJ64_004063</name>
</gene>
<dbReference type="EMBL" id="JANBOH010000181">
    <property type="protein sequence ID" value="KAJ1644232.1"/>
    <property type="molecule type" value="Genomic_DNA"/>
</dbReference>
<evidence type="ECO:0000256" key="3">
    <source>
        <dbReference type="ARBA" id="ARBA00022884"/>
    </source>
</evidence>
<dbReference type="GO" id="GO:0000381">
    <property type="term" value="P:regulation of alternative mRNA splicing, via spliceosome"/>
    <property type="evidence" value="ECO:0007669"/>
    <property type="project" value="TreeGrafter"/>
</dbReference>
<evidence type="ECO:0000313" key="9">
    <source>
        <dbReference type="EMBL" id="KAJ1644232.1"/>
    </source>
</evidence>
<dbReference type="GO" id="GO:0003723">
    <property type="term" value="F:RNA binding"/>
    <property type="evidence" value="ECO:0007669"/>
    <property type="project" value="UniProtKB-UniRule"/>
</dbReference>
<proteinExistence type="predicted"/>
<dbReference type="Gene3D" id="3.30.70.330">
    <property type="match status" value="3"/>
</dbReference>
<evidence type="ECO:0000313" key="10">
    <source>
        <dbReference type="Proteomes" id="UP001145021"/>
    </source>
</evidence>
<dbReference type="SUPFAM" id="SSF54928">
    <property type="entry name" value="RNA-binding domain, RBD"/>
    <property type="match status" value="2"/>
</dbReference>
<evidence type="ECO:0000256" key="6">
    <source>
        <dbReference type="PROSITE-ProRule" id="PRU00176"/>
    </source>
</evidence>
<dbReference type="InterPro" id="IPR035979">
    <property type="entry name" value="RBD_domain_sf"/>
</dbReference>
<dbReference type="GO" id="GO:0006376">
    <property type="term" value="P:mRNA splice site recognition"/>
    <property type="evidence" value="ECO:0007669"/>
    <property type="project" value="TreeGrafter"/>
</dbReference>
<evidence type="ECO:0000256" key="4">
    <source>
        <dbReference type="ARBA" id="ARBA00023187"/>
    </source>
</evidence>
<dbReference type="FunFam" id="3.30.70.330:FF:000382">
    <property type="entry name" value="G-patch domain-containing protein"/>
    <property type="match status" value="1"/>
</dbReference>
<feature type="domain" description="RRM" evidence="8">
    <location>
        <begin position="202"/>
        <end position="280"/>
    </location>
</feature>
<dbReference type="GO" id="GO:0071013">
    <property type="term" value="C:catalytic step 2 spliceosome"/>
    <property type="evidence" value="ECO:0007669"/>
    <property type="project" value="TreeGrafter"/>
</dbReference>
<evidence type="ECO:0000256" key="1">
    <source>
        <dbReference type="ARBA" id="ARBA00004123"/>
    </source>
</evidence>
<dbReference type="InterPro" id="IPR003954">
    <property type="entry name" value="RRM_euk-type"/>
</dbReference>
<dbReference type="InterPro" id="IPR012677">
    <property type="entry name" value="Nucleotide-bd_a/b_plait_sf"/>
</dbReference>
<keyword evidence="2" id="KW-0507">mRNA processing</keyword>
<evidence type="ECO:0000256" key="7">
    <source>
        <dbReference type="SAM" id="MobiDB-lite"/>
    </source>
</evidence>